<dbReference type="PANTHER" id="PTHR43343">
    <property type="entry name" value="PEPTIDASE S12"/>
    <property type="match status" value="1"/>
</dbReference>
<dbReference type="Proteomes" id="UP000177416">
    <property type="component" value="Unassembled WGS sequence"/>
</dbReference>
<name>A0A1F5ZP14_9BACT</name>
<keyword evidence="2" id="KW-0378">Hydrolase</keyword>
<dbReference type="InterPro" id="IPR001478">
    <property type="entry name" value="PDZ"/>
</dbReference>
<reference evidence="4 5" key="1">
    <citation type="journal article" date="2016" name="Nat. Commun.">
        <title>Thousands of microbial genomes shed light on interconnected biogeochemical processes in an aquifer system.</title>
        <authorList>
            <person name="Anantharaman K."/>
            <person name="Brown C.T."/>
            <person name="Hug L.A."/>
            <person name="Sharon I."/>
            <person name="Castelle C.J."/>
            <person name="Probst A.J."/>
            <person name="Thomas B.C."/>
            <person name="Singh A."/>
            <person name="Wilkins M.J."/>
            <person name="Karaoz U."/>
            <person name="Brodie E.L."/>
            <person name="Williams K.H."/>
            <person name="Hubbard S.S."/>
            <person name="Banfield J.F."/>
        </authorList>
    </citation>
    <scope>NUCLEOTIDE SEQUENCE [LARGE SCALE GENOMIC DNA]</scope>
</reference>
<dbReference type="GO" id="GO:0006508">
    <property type="term" value="P:proteolysis"/>
    <property type="evidence" value="ECO:0007669"/>
    <property type="project" value="UniProtKB-KW"/>
</dbReference>
<dbReference type="InterPro" id="IPR009003">
    <property type="entry name" value="Peptidase_S1_PA"/>
</dbReference>
<evidence type="ECO:0000313" key="5">
    <source>
        <dbReference type="Proteomes" id="UP000177416"/>
    </source>
</evidence>
<evidence type="ECO:0000256" key="1">
    <source>
        <dbReference type="ARBA" id="ARBA00022670"/>
    </source>
</evidence>
<dbReference type="GO" id="GO:0004252">
    <property type="term" value="F:serine-type endopeptidase activity"/>
    <property type="evidence" value="ECO:0007669"/>
    <property type="project" value="InterPro"/>
</dbReference>
<comment type="caution">
    <text evidence="4">The sequence shown here is derived from an EMBL/GenBank/DDBJ whole genome shotgun (WGS) entry which is preliminary data.</text>
</comment>
<dbReference type="Pfam" id="PF13180">
    <property type="entry name" value="PDZ_2"/>
    <property type="match status" value="1"/>
</dbReference>
<organism evidence="4 5">
    <name type="scientific">Candidatus Gottesmanbacteria bacterium RIFCSPHIGHO2_01_FULL_46_14</name>
    <dbReference type="NCBI Taxonomy" id="1798380"/>
    <lineage>
        <taxon>Bacteria</taxon>
        <taxon>Candidatus Gottesmaniibacteriota</taxon>
    </lineage>
</organism>
<keyword evidence="1" id="KW-0645">Protease</keyword>
<dbReference type="EMBL" id="MFJJ01000031">
    <property type="protein sequence ID" value="OGG13832.1"/>
    <property type="molecule type" value="Genomic_DNA"/>
</dbReference>
<dbReference type="Gene3D" id="2.40.10.120">
    <property type="match status" value="1"/>
</dbReference>
<evidence type="ECO:0000313" key="4">
    <source>
        <dbReference type="EMBL" id="OGG13832.1"/>
    </source>
</evidence>
<feature type="domain" description="PDZ" evidence="3">
    <location>
        <begin position="295"/>
        <end position="375"/>
    </location>
</feature>
<sequence length="389" mass="41493">MKISKLFITVAAVIFIIGGIVSSGAFGLNWRFIEQYIKFPVVQTPVSPITQVRVTNEESAVVDVVDRVSPAVVTIGIKGTRRIGDVLELNPFDPSSPFRRRPGQTQQFEQDIATGFIVGTDGLIITNKHVVSDTSAGYRVITKDDKTFDVAKIYRDPSNDLAILKINPPAGGGLSTVEMGDSDKIRVGQMAIAIGTALGEFRNTVTTGVISGVGRGITAGGPFEGYVEKLDNVIQTDAAINPGNSGGPLLNSSGQVIGVNTAISGNAENIGFAIPINVARDALNNFNTTGQFNRPFLGVEFQMIPRQTAVLNDLPEGAYIQSVVDASPAQIAGLQNEDIITKIDGDKLTVDNDLAKVISKKKVGDHATLTVWRDEKEVTLTVTLGTQEQ</sequence>
<dbReference type="PRINTS" id="PR00834">
    <property type="entry name" value="PROTEASES2C"/>
</dbReference>
<dbReference type="Gene3D" id="2.30.42.10">
    <property type="match status" value="1"/>
</dbReference>
<gene>
    <name evidence="4" type="ORF">A2875_03620</name>
</gene>
<dbReference type="SUPFAM" id="SSF50494">
    <property type="entry name" value="Trypsin-like serine proteases"/>
    <property type="match status" value="1"/>
</dbReference>
<dbReference type="Pfam" id="PF13365">
    <property type="entry name" value="Trypsin_2"/>
    <property type="match status" value="1"/>
</dbReference>
<protein>
    <recommendedName>
        <fullName evidence="3">PDZ domain-containing protein</fullName>
    </recommendedName>
</protein>
<dbReference type="PANTHER" id="PTHR43343:SF3">
    <property type="entry name" value="PROTEASE DO-LIKE 8, CHLOROPLASTIC"/>
    <property type="match status" value="1"/>
</dbReference>
<accession>A0A1F5ZP14</accession>
<dbReference type="SMART" id="SM00228">
    <property type="entry name" value="PDZ"/>
    <property type="match status" value="1"/>
</dbReference>
<evidence type="ECO:0000256" key="2">
    <source>
        <dbReference type="ARBA" id="ARBA00022801"/>
    </source>
</evidence>
<dbReference type="InterPro" id="IPR001940">
    <property type="entry name" value="Peptidase_S1C"/>
</dbReference>
<dbReference type="InterPro" id="IPR036034">
    <property type="entry name" value="PDZ_sf"/>
</dbReference>
<dbReference type="AlphaFoldDB" id="A0A1F5ZP14"/>
<proteinExistence type="predicted"/>
<dbReference type="InterPro" id="IPR051201">
    <property type="entry name" value="Chloro_Bact_Ser_Proteases"/>
</dbReference>
<evidence type="ECO:0000259" key="3">
    <source>
        <dbReference type="SMART" id="SM00228"/>
    </source>
</evidence>
<dbReference type="SUPFAM" id="SSF50156">
    <property type="entry name" value="PDZ domain-like"/>
    <property type="match status" value="1"/>
</dbReference>